<reference evidence="5 6" key="1">
    <citation type="submission" date="2018-06" db="EMBL/GenBank/DDBJ databases">
        <authorList>
            <consortium name="Pathogen Informatics"/>
            <person name="Doyle S."/>
        </authorList>
    </citation>
    <scope>NUCLEOTIDE SEQUENCE [LARGE SCALE GENOMIC DNA]</scope>
    <source>
        <strain evidence="5 6">NCTC10211</strain>
    </source>
</reference>
<dbReference type="InterPro" id="IPR009057">
    <property type="entry name" value="Homeodomain-like_sf"/>
</dbReference>
<gene>
    <name evidence="5" type="primary">marA_2</name>
    <name evidence="5" type="ORF">NCTC10211_04506</name>
</gene>
<evidence type="ECO:0000259" key="4">
    <source>
        <dbReference type="PROSITE" id="PS01124"/>
    </source>
</evidence>
<protein>
    <submittedName>
        <fullName evidence="5">Multiple antibiotic resistance protein marA</fullName>
    </submittedName>
</protein>
<evidence type="ECO:0000256" key="3">
    <source>
        <dbReference type="ARBA" id="ARBA00023163"/>
    </source>
</evidence>
<dbReference type="PROSITE" id="PS01124">
    <property type="entry name" value="HTH_ARAC_FAMILY_2"/>
    <property type="match status" value="1"/>
</dbReference>
<evidence type="ECO:0000313" key="5">
    <source>
        <dbReference type="EMBL" id="SUI71538.1"/>
    </source>
</evidence>
<keyword evidence="2" id="KW-0238">DNA-binding</keyword>
<accession>A0A379ZZH5</accession>
<dbReference type="SUPFAM" id="SSF46689">
    <property type="entry name" value="Homeodomain-like"/>
    <property type="match status" value="1"/>
</dbReference>
<evidence type="ECO:0000256" key="1">
    <source>
        <dbReference type="ARBA" id="ARBA00023015"/>
    </source>
</evidence>
<dbReference type="GO" id="GO:0043565">
    <property type="term" value="F:sequence-specific DNA binding"/>
    <property type="evidence" value="ECO:0007669"/>
    <property type="project" value="InterPro"/>
</dbReference>
<dbReference type="PANTHER" id="PTHR47504">
    <property type="entry name" value="RIGHT ORIGIN-BINDING PROTEIN"/>
    <property type="match status" value="1"/>
</dbReference>
<name>A0A379ZZH5_SERMA</name>
<dbReference type="PANTHER" id="PTHR47504:SF5">
    <property type="entry name" value="RIGHT ORIGIN-BINDING PROTEIN"/>
    <property type="match status" value="1"/>
</dbReference>
<dbReference type="InterPro" id="IPR018060">
    <property type="entry name" value="HTH_AraC"/>
</dbReference>
<keyword evidence="1" id="KW-0805">Transcription regulation</keyword>
<evidence type="ECO:0000313" key="6">
    <source>
        <dbReference type="Proteomes" id="UP000254765"/>
    </source>
</evidence>
<keyword evidence="3" id="KW-0804">Transcription</keyword>
<feature type="domain" description="HTH araC/xylS-type" evidence="4">
    <location>
        <begin position="24"/>
        <end position="91"/>
    </location>
</feature>
<dbReference type="InterPro" id="IPR050959">
    <property type="entry name" value="MarA-like"/>
</dbReference>
<sequence>MCIGQRVTLPNDGSICMNTTGFITDLKAWIDNNLEEKLDINTVADRAGYSKWHLQRMFKRQTGYALGEYIRMQKLKVSAERLANSGEPIGQRGDLARLRLTAVVQPQLQTPVRPNAGRLAPRAGAASVGEMHAPLNGWAVGIKKPEFAFGLFLYGGEGGIDSLRSPCGPPLAVQIAGVLSNPVEGSHPPGWCAMHTKKPELSLRLSR</sequence>
<dbReference type="Gene3D" id="1.10.10.60">
    <property type="entry name" value="Homeodomain-like"/>
    <property type="match status" value="1"/>
</dbReference>
<dbReference type="GO" id="GO:0003700">
    <property type="term" value="F:DNA-binding transcription factor activity"/>
    <property type="evidence" value="ECO:0007669"/>
    <property type="project" value="InterPro"/>
</dbReference>
<organism evidence="5 6">
    <name type="scientific">Serratia marcescens</name>
    <dbReference type="NCBI Taxonomy" id="615"/>
    <lineage>
        <taxon>Bacteria</taxon>
        <taxon>Pseudomonadati</taxon>
        <taxon>Pseudomonadota</taxon>
        <taxon>Gammaproteobacteria</taxon>
        <taxon>Enterobacterales</taxon>
        <taxon>Yersiniaceae</taxon>
        <taxon>Serratia</taxon>
    </lineage>
</organism>
<proteinExistence type="predicted"/>
<dbReference type="AlphaFoldDB" id="A0A379ZZH5"/>
<dbReference type="EMBL" id="UGYK01000002">
    <property type="protein sequence ID" value="SUI71538.1"/>
    <property type="molecule type" value="Genomic_DNA"/>
</dbReference>
<dbReference type="Proteomes" id="UP000254765">
    <property type="component" value="Unassembled WGS sequence"/>
</dbReference>
<evidence type="ECO:0000256" key="2">
    <source>
        <dbReference type="ARBA" id="ARBA00023125"/>
    </source>
</evidence>
<dbReference type="SMART" id="SM00342">
    <property type="entry name" value="HTH_ARAC"/>
    <property type="match status" value="1"/>
</dbReference>